<dbReference type="Gene3D" id="3.40.50.300">
    <property type="entry name" value="P-loop containing nucleotide triphosphate hydrolases"/>
    <property type="match status" value="1"/>
</dbReference>
<dbReference type="PANTHER" id="PTHR16305:SF35">
    <property type="entry name" value="TRANSCRIPTIONAL ACTIVATOR DOMAIN"/>
    <property type="match status" value="1"/>
</dbReference>
<keyword evidence="1" id="KW-0547">Nucleotide-binding</keyword>
<dbReference type="InterPro" id="IPR000792">
    <property type="entry name" value="Tscrpt_reg_LuxR_C"/>
</dbReference>
<dbReference type="Pfam" id="PF13191">
    <property type="entry name" value="AAA_16"/>
    <property type="match status" value="1"/>
</dbReference>
<dbReference type="SUPFAM" id="SSF46894">
    <property type="entry name" value="C-terminal effector domain of the bipartite response regulators"/>
    <property type="match status" value="1"/>
</dbReference>
<gene>
    <name evidence="4" type="ORF">ACFPIJ_62310</name>
</gene>
<evidence type="ECO:0000313" key="5">
    <source>
        <dbReference type="Proteomes" id="UP001595912"/>
    </source>
</evidence>
<organism evidence="4 5">
    <name type="scientific">Dactylosporangium cerinum</name>
    <dbReference type="NCBI Taxonomy" id="1434730"/>
    <lineage>
        <taxon>Bacteria</taxon>
        <taxon>Bacillati</taxon>
        <taxon>Actinomycetota</taxon>
        <taxon>Actinomycetes</taxon>
        <taxon>Micromonosporales</taxon>
        <taxon>Micromonosporaceae</taxon>
        <taxon>Dactylosporangium</taxon>
    </lineage>
</organism>
<dbReference type="SUPFAM" id="SSF52540">
    <property type="entry name" value="P-loop containing nucleoside triphosphate hydrolases"/>
    <property type="match status" value="1"/>
</dbReference>
<dbReference type="EMBL" id="JBHSIU010000131">
    <property type="protein sequence ID" value="MFC5008333.1"/>
    <property type="molecule type" value="Genomic_DNA"/>
</dbReference>
<dbReference type="InterPro" id="IPR003593">
    <property type="entry name" value="AAA+_ATPase"/>
</dbReference>
<dbReference type="InterPro" id="IPR027417">
    <property type="entry name" value="P-loop_NTPase"/>
</dbReference>
<dbReference type="InterPro" id="IPR041664">
    <property type="entry name" value="AAA_16"/>
</dbReference>
<feature type="domain" description="HTH luxR-type" evidence="3">
    <location>
        <begin position="854"/>
        <end position="919"/>
    </location>
</feature>
<dbReference type="PROSITE" id="PS00622">
    <property type="entry name" value="HTH_LUXR_1"/>
    <property type="match status" value="1"/>
</dbReference>
<dbReference type="SMART" id="SM00382">
    <property type="entry name" value="AAA"/>
    <property type="match status" value="1"/>
</dbReference>
<dbReference type="Proteomes" id="UP001595912">
    <property type="component" value="Unassembled WGS sequence"/>
</dbReference>
<dbReference type="PROSITE" id="PS50043">
    <property type="entry name" value="HTH_LUXR_2"/>
    <property type="match status" value="1"/>
</dbReference>
<dbReference type="InterPro" id="IPR011990">
    <property type="entry name" value="TPR-like_helical_dom_sf"/>
</dbReference>
<dbReference type="InterPro" id="IPR036388">
    <property type="entry name" value="WH-like_DNA-bd_sf"/>
</dbReference>
<proteinExistence type="predicted"/>
<dbReference type="Gene3D" id="1.10.10.10">
    <property type="entry name" value="Winged helix-like DNA-binding domain superfamily/Winged helix DNA-binding domain"/>
    <property type="match status" value="1"/>
</dbReference>
<accession>A0ABV9WL81</accession>
<sequence>MNTVERDAALIMLEEFLAGAVTGRGRVVAVTGTVGAGKSELLKMFAERVVDLGALAIQASGSRAERELPLGLLNQLLRDAPLPTDERDRAMNLLYEGARSAMQSGEGVGQIDAQIVHALCTVLLELSERYPLAIIIDDVQHADRASLVCLAYLARRVRFAELLTVFSYSEFDRSAETSLHADLLRSPHGTRLRLGPLTQDGVLAMAAAQVGAAPAERFSADWFALSGGNPLLLSGLLEDHAAATAERGLPPEEVAVSDAYGRAVVTCLHRGDPRMLHIARGLAVLSEPDAVDRLIGVDPALVSQVVRSLTAAGVLSLGRFRHEVARAAVLADVDTELLMDLHRRAAVLAYDRGVGPAVVAEHLLNADGIDEPWAVAVLEDAARQALRDGRVESGVAYLKLAWRECREESHRNALMTMLLRAEWRINPAMSGNLLTQLSDSMYRGQLRGNDAIVLAKALLWHGQFAGAQEVFERLGESGAVDEQDTVTELAISRPWLRCTYPEFPDLLPRPSARPAPAVTTVSASRRLSAVSVLANVLEGGPGRDTVAAVERILRSTHLDEMTLDTVESGLLALTYAGHAEQAAPWCDLFMEEAYARRAPSRQARLAAVRAEISLRLGELSSAADHARLALRIIPASSWGVAVGGPLSVLILAGAAMGQHGEVQQCLDQPVPEVMFQTRYGLSYLQARGRFSLMTGHVSLALRDFQRCGRLMSEWALDSPGLIAWRLDVAEAYLAMGSTEQATKLIEEQLDRSTELPRVCGIAMRLFASTSLLRHRPMFLRQSGDLLQNCGDRYELARTLAALTDTYEALGESRRAGLISRRARGLAQECRAPFGIAEPEAPAEAPAPELVAVAATSPVALLSDAERRVAALAAVGYTNREISDKLFVTMSTVEQHLTRTYRKLNVTSRAELPSSLDLGRGLEA</sequence>
<dbReference type="CDD" id="cd06170">
    <property type="entry name" value="LuxR_C_like"/>
    <property type="match status" value="1"/>
</dbReference>
<keyword evidence="5" id="KW-1185">Reference proteome</keyword>
<name>A0ABV9WL81_9ACTN</name>
<dbReference type="SMART" id="SM00421">
    <property type="entry name" value="HTH_LUXR"/>
    <property type="match status" value="1"/>
</dbReference>
<protein>
    <submittedName>
        <fullName evidence="4">AAA family ATPase</fullName>
    </submittedName>
</protein>
<evidence type="ECO:0000256" key="2">
    <source>
        <dbReference type="ARBA" id="ARBA00022840"/>
    </source>
</evidence>
<keyword evidence="2" id="KW-0067">ATP-binding</keyword>
<dbReference type="PANTHER" id="PTHR16305">
    <property type="entry name" value="TESTICULAR SOLUBLE ADENYLYL CYCLASE"/>
    <property type="match status" value="1"/>
</dbReference>
<comment type="caution">
    <text evidence="4">The sequence shown here is derived from an EMBL/GenBank/DDBJ whole genome shotgun (WGS) entry which is preliminary data.</text>
</comment>
<evidence type="ECO:0000313" key="4">
    <source>
        <dbReference type="EMBL" id="MFC5008333.1"/>
    </source>
</evidence>
<dbReference type="SUPFAM" id="SSF48452">
    <property type="entry name" value="TPR-like"/>
    <property type="match status" value="1"/>
</dbReference>
<dbReference type="PRINTS" id="PR00038">
    <property type="entry name" value="HTHLUXR"/>
</dbReference>
<dbReference type="InterPro" id="IPR016032">
    <property type="entry name" value="Sig_transdc_resp-reg_C-effctor"/>
</dbReference>
<reference evidence="5" key="1">
    <citation type="journal article" date="2019" name="Int. J. Syst. Evol. Microbiol.">
        <title>The Global Catalogue of Microorganisms (GCM) 10K type strain sequencing project: providing services to taxonomists for standard genome sequencing and annotation.</title>
        <authorList>
            <consortium name="The Broad Institute Genomics Platform"/>
            <consortium name="The Broad Institute Genome Sequencing Center for Infectious Disease"/>
            <person name="Wu L."/>
            <person name="Ma J."/>
        </authorList>
    </citation>
    <scope>NUCLEOTIDE SEQUENCE [LARGE SCALE GENOMIC DNA]</scope>
    <source>
        <strain evidence="5">CGMCC 4.7152</strain>
    </source>
</reference>
<evidence type="ECO:0000256" key="1">
    <source>
        <dbReference type="ARBA" id="ARBA00022741"/>
    </source>
</evidence>
<dbReference type="Pfam" id="PF00196">
    <property type="entry name" value="GerE"/>
    <property type="match status" value="1"/>
</dbReference>
<evidence type="ECO:0000259" key="3">
    <source>
        <dbReference type="PROSITE" id="PS50043"/>
    </source>
</evidence>
<dbReference type="RefSeq" id="WP_380129022.1">
    <property type="nucleotide sequence ID" value="NZ_JBHSIU010000131.1"/>
</dbReference>